<name>A0A0F8XKY2_9ZZZZ</name>
<gene>
    <name evidence="1" type="ORF">LCGC14_3011160</name>
</gene>
<comment type="caution">
    <text evidence="1">The sequence shown here is derived from an EMBL/GenBank/DDBJ whole genome shotgun (WGS) entry which is preliminary data.</text>
</comment>
<dbReference type="EMBL" id="LAZR01062327">
    <property type="protein sequence ID" value="KKK61755.1"/>
    <property type="molecule type" value="Genomic_DNA"/>
</dbReference>
<reference evidence="1" key="1">
    <citation type="journal article" date="2015" name="Nature">
        <title>Complex archaea that bridge the gap between prokaryotes and eukaryotes.</title>
        <authorList>
            <person name="Spang A."/>
            <person name="Saw J.H."/>
            <person name="Jorgensen S.L."/>
            <person name="Zaremba-Niedzwiedzka K."/>
            <person name="Martijn J."/>
            <person name="Lind A.E."/>
            <person name="van Eijk R."/>
            <person name="Schleper C."/>
            <person name="Guy L."/>
            <person name="Ettema T.J."/>
        </authorList>
    </citation>
    <scope>NUCLEOTIDE SEQUENCE</scope>
</reference>
<evidence type="ECO:0000313" key="1">
    <source>
        <dbReference type="EMBL" id="KKK61755.1"/>
    </source>
</evidence>
<dbReference type="AlphaFoldDB" id="A0A0F8XKY2"/>
<organism evidence="1">
    <name type="scientific">marine sediment metagenome</name>
    <dbReference type="NCBI Taxonomy" id="412755"/>
    <lineage>
        <taxon>unclassified sequences</taxon>
        <taxon>metagenomes</taxon>
        <taxon>ecological metagenomes</taxon>
    </lineage>
</organism>
<accession>A0A0F8XKY2</accession>
<proteinExistence type="predicted"/>
<sequence>MMEYCNKNCNECPIILHPNSRMLTHILNLLNDKFENKAYKIIQDNCPNMTVCYDCRIDDFEHIDECKL</sequence>
<protein>
    <submittedName>
        <fullName evidence="1">Uncharacterized protein</fullName>
    </submittedName>
</protein>